<proteinExistence type="predicted"/>
<evidence type="ECO:0000313" key="2">
    <source>
        <dbReference type="Proteomes" id="UP000019443"/>
    </source>
</evidence>
<dbReference type="Proteomes" id="UP000019443">
    <property type="component" value="Unassembled WGS sequence"/>
</dbReference>
<evidence type="ECO:0000313" key="1">
    <source>
        <dbReference type="EMBL" id="CDM60210.1"/>
    </source>
</evidence>
<comment type="caution">
    <text evidence="1">The sequence shown here is derived from an EMBL/GenBank/DDBJ whole genome shotgun (WGS) entry which is preliminary data.</text>
</comment>
<reference evidence="1" key="1">
    <citation type="submission" date="2013-11" db="EMBL/GenBank/DDBJ databases">
        <title>Draft genome sequence of the broad-host-range Rhizobium sp. LPU83 strain, a member of the low-genetic diversity Oregon-like Rhizobium sp. group.</title>
        <authorList>
            <person name="Wibberg D."/>
            <person name="Puehler A."/>
            <person name="Schlueter A."/>
        </authorList>
    </citation>
    <scope>NUCLEOTIDE SEQUENCE [LARGE SCALE GENOMIC DNA]</scope>
    <source>
        <strain evidence="1">LPU83</strain>
        <plasmid evidence="1">pLPU83b</plasmid>
    </source>
</reference>
<protein>
    <submittedName>
        <fullName evidence="1">Uncharacterized protein</fullName>
    </submittedName>
</protein>
<keyword evidence="1" id="KW-0614">Plasmid</keyword>
<dbReference type="EMBL" id="CBYB010000019">
    <property type="protein sequence ID" value="CDM60210.1"/>
    <property type="molecule type" value="Genomic_DNA"/>
</dbReference>
<geneLocation type="plasmid" evidence="1">
    <name>pLPU83b</name>
</geneLocation>
<sequence length="120" mass="13482">MIGVDYSSISLNPPLWGLIQKMRISLMFPLMAFLIVRYSWRALAVVASAIVSTKTSIIVGFDDKVSSSLLTSSMLTFYYSYFFPHRDFPSFAHGEGAVELFRKVPTPVHLLVLVGFFPRA</sequence>
<dbReference type="AlphaFoldDB" id="W6RIR8"/>
<accession>W6RIR8</accession>
<dbReference type="RefSeq" id="WP_024319196.1">
    <property type="nucleotide sequence ID" value="NZ_ATTO01000180.1"/>
</dbReference>
<name>W6RIR8_9HYPH</name>
<gene>
    <name evidence="1" type="ORF">LPU83_pLPU83b_0216</name>
</gene>
<keyword evidence="2" id="KW-1185">Reference proteome</keyword>
<organism evidence="1 2">
    <name type="scientific">Rhizobium favelukesii</name>
    <dbReference type="NCBI Taxonomy" id="348824"/>
    <lineage>
        <taxon>Bacteria</taxon>
        <taxon>Pseudomonadati</taxon>
        <taxon>Pseudomonadota</taxon>
        <taxon>Alphaproteobacteria</taxon>
        <taxon>Hyphomicrobiales</taxon>
        <taxon>Rhizobiaceae</taxon>
        <taxon>Rhizobium/Agrobacterium group</taxon>
        <taxon>Rhizobium</taxon>
    </lineage>
</organism>